<evidence type="ECO:0000256" key="1">
    <source>
        <dbReference type="ARBA" id="ARBA00023015"/>
    </source>
</evidence>
<evidence type="ECO:0000256" key="2">
    <source>
        <dbReference type="ARBA" id="ARBA00023125"/>
    </source>
</evidence>
<name>A0ABV8UNY1_9PROT</name>
<dbReference type="EMBL" id="JBHSCW010000006">
    <property type="protein sequence ID" value="MFC4352183.1"/>
    <property type="molecule type" value="Genomic_DNA"/>
</dbReference>
<keyword evidence="8" id="KW-1185">Reference proteome</keyword>
<gene>
    <name evidence="7" type="ORF">ACFOW6_11600</name>
</gene>
<dbReference type="PROSITE" id="PS51071">
    <property type="entry name" value="HTH_RPIR"/>
    <property type="match status" value="1"/>
</dbReference>
<evidence type="ECO:0000313" key="8">
    <source>
        <dbReference type="Proteomes" id="UP001595799"/>
    </source>
</evidence>
<keyword evidence="2" id="KW-0238">DNA-binding</keyword>
<dbReference type="InterPro" id="IPR046348">
    <property type="entry name" value="SIS_dom_sf"/>
</dbReference>
<keyword evidence="1" id="KW-0805">Transcription regulation</keyword>
<dbReference type="InterPro" id="IPR036388">
    <property type="entry name" value="WH-like_DNA-bd_sf"/>
</dbReference>
<dbReference type="Proteomes" id="UP001595799">
    <property type="component" value="Unassembled WGS sequence"/>
</dbReference>
<evidence type="ECO:0000259" key="6">
    <source>
        <dbReference type="PROSITE" id="PS51464"/>
    </source>
</evidence>
<protein>
    <submittedName>
        <fullName evidence="7">MurR/RpiR family transcriptional regulator</fullName>
    </submittedName>
</protein>
<dbReference type="SUPFAM" id="SSF46689">
    <property type="entry name" value="Homeodomain-like"/>
    <property type="match status" value="1"/>
</dbReference>
<dbReference type="Gene3D" id="1.10.10.10">
    <property type="entry name" value="Winged helix-like DNA-binding domain superfamily/Winged helix DNA-binding domain"/>
    <property type="match status" value="1"/>
</dbReference>
<accession>A0ABV8UNY1</accession>
<dbReference type="InterPro" id="IPR000281">
    <property type="entry name" value="HTH_RpiR"/>
</dbReference>
<dbReference type="Gene3D" id="3.40.50.10490">
    <property type="entry name" value="Glucose-6-phosphate isomerase like protein, domain 1"/>
    <property type="match status" value="1"/>
</dbReference>
<feature type="domain" description="HTH rpiR-type" evidence="5">
    <location>
        <begin position="2"/>
        <end position="78"/>
    </location>
</feature>
<proteinExistence type="predicted"/>
<evidence type="ECO:0000313" key="7">
    <source>
        <dbReference type="EMBL" id="MFC4352183.1"/>
    </source>
</evidence>
<dbReference type="CDD" id="cd05013">
    <property type="entry name" value="SIS_RpiR"/>
    <property type="match status" value="1"/>
</dbReference>
<dbReference type="SUPFAM" id="SSF53697">
    <property type="entry name" value="SIS domain"/>
    <property type="match status" value="1"/>
</dbReference>
<evidence type="ECO:0000259" key="5">
    <source>
        <dbReference type="PROSITE" id="PS51071"/>
    </source>
</evidence>
<dbReference type="Pfam" id="PF01380">
    <property type="entry name" value="SIS"/>
    <property type="match status" value="1"/>
</dbReference>
<keyword evidence="3" id="KW-0804">Transcription</keyword>
<dbReference type="InterPro" id="IPR047640">
    <property type="entry name" value="RpiR-like"/>
</dbReference>
<evidence type="ECO:0000256" key="4">
    <source>
        <dbReference type="SAM" id="MobiDB-lite"/>
    </source>
</evidence>
<dbReference type="PROSITE" id="PS51464">
    <property type="entry name" value="SIS"/>
    <property type="match status" value="1"/>
</dbReference>
<dbReference type="InterPro" id="IPR035472">
    <property type="entry name" value="RpiR-like_SIS"/>
</dbReference>
<dbReference type="InterPro" id="IPR001347">
    <property type="entry name" value="SIS_dom"/>
</dbReference>
<reference evidence="8" key="1">
    <citation type="journal article" date="2019" name="Int. J. Syst. Evol. Microbiol.">
        <title>The Global Catalogue of Microorganisms (GCM) 10K type strain sequencing project: providing services to taxonomists for standard genome sequencing and annotation.</title>
        <authorList>
            <consortium name="The Broad Institute Genomics Platform"/>
            <consortium name="The Broad Institute Genome Sequencing Center for Infectious Disease"/>
            <person name="Wu L."/>
            <person name="Ma J."/>
        </authorList>
    </citation>
    <scope>NUCLEOTIDE SEQUENCE [LARGE SCALE GENOMIC DNA]</scope>
    <source>
        <strain evidence="8">CECT 8472</strain>
    </source>
</reference>
<sequence length="305" mass="34219">MANITERIRREMSQFTRTERRIAHVLLSSYPAAGLETVAQFAARAETSGPSILRFIGKIGFRSYAEFQQQLREEITAVLQSPLTRSRAGEEQEDSAEVRISAFGSRIIENITKALELLDENTVEAITTLLADDRRPVYLIGGRFSRANAQWIYQFLREMRPRVHLVDGQPSTWVDHLVDLDRRSVLILFDYRRYQADVKSFAEQAVARKATVVAVTDEWMSPAAALADYVITAPVAVPSLFDSSIASLMQMEAIIARLGERLGARGHKRIAEIEQARFAHEGQERSSPATSEGGEKVLSHQQKTS</sequence>
<evidence type="ECO:0000256" key="3">
    <source>
        <dbReference type="ARBA" id="ARBA00023163"/>
    </source>
</evidence>
<dbReference type="RefSeq" id="WP_382422530.1">
    <property type="nucleotide sequence ID" value="NZ_JBHSCW010000006.1"/>
</dbReference>
<dbReference type="InterPro" id="IPR009057">
    <property type="entry name" value="Homeodomain-like_sf"/>
</dbReference>
<comment type="caution">
    <text evidence="7">The sequence shown here is derived from an EMBL/GenBank/DDBJ whole genome shotgun (WGS) entry which is preliminary data.</text>
</comment>
<dbReference type="PANTHER" id="PTHR30514:SF18">
    <property type="entry name" value="RPIR-FAMILY TRANSCRIPTIONAL REGULATOR"/>
    <property type="match status" value="1"/>
</dbReference>
<feature type="region of interest" description="Disordered" evidence="4">
    <location>
        <begin position="276"/>
        <end position="305"/>
    </location>
</feature>
<feature type="domain" description="SIS" evidence="6">
    <location>
        <begin position="126"/>
        <end position="264"/>
    </location>
</feature>
<dbReference type="Pfam" id="PF01418">
    <property type="entry name" value="HTH_6"/>
    <property type="match status" value="1"/>
</dbReference>
<organism evidence="7 8">
    <name type="scientific">Fodinicurvata halophila</name>
    <dbReference type="NCBI Taxonomy" id="1419723"/>
    <lineage>
        <taxon>Bacteria</taxon>
        <taxon>Pseudomonadati</taxon>
        <taxon>Pseudomonadota</taxon>
        <taxon>Alphaproteobacteria</taxon>
        <taxon>Rhodospirillales</taxon>
        <taxon>Rhodovibrionaceae</taxon>
        <taxon>Fodinicurvata</taxon>
    </lineage>
</organism>
<dbReference type="PANTHER" id="PTHR30514">
    <property type="entry name" value="GLUCOKINASE"/>
    <property type="match status" value="1"/>
</dbReference>